<keyword evidence="2" id="KW-1185">Reference proteome</keyword>
<gene>
    <name evidence="1" type="ORF">ILYODFUR_030897</name>
</gene>
<reference evidence="1 2" key="1">
    <citation type="submission" date="2021-06" db="EMBL/GenBank/DDBJ databases">
        <authorList>
            <person name="Palmer J.M."/>
        </authorList>
    </citation>
    <scope>NUCLEOTIDE SEQUENCE [LARGE SCALE GENOMIC DNA]</scope>
    <source>
        <strain evidence="2">if_2019</strain>
        <tissue evidence="1">Muscle</tissue>
    </source>
</reference>
<organism evidence="1 2">
    <name type="scientific">Ilyodon furcidens</name>
    <name type="common">goldbreast splitfin</name>
    <dbReference type="NCBI Taxonomy" id="33524"/>
    <lineage>
        <taxon>Eukaryota</taxon>
        <taxon>Metazoa</taxon>
        <taxon>Chordata</taxon>
        <taxon>Craniata</taxon>
        <taxon>Vertebrata</taxon>
        <taxon>Euteleostomi</taxon>
        <taxon>Actinopterygii</taxon>
        <taxon>Neopterygii</taxon>
        <taxon>Teleostei</taxon>
        <taxon>Neoteleostei</taxon>
        <taxon>Acanthomorphata</taxon>
        <taxon>Ovalentaria</taxon>
        <taxon>Atherinomorphae</taxon>
        <taxon>Cyprinodontiformes</taxon>
        <taxon>Goodeidae</taxon>
        <taxon>Ilyodon</taxon>
    </lineage>
</organism>
<dbReference type="Proteomes" id="UP001482620">
    <property type="component" value="Unassembled WGS sequence"/>
</dbReference>
<sequence length="118" mass="13369">MHTGEEYVSISYLKPVLHILETSVLAADLTLSIQRKILKYLRDNHSDLTTQQLLDTASLLDPRFKTKYITADNIPPTTALLKSQLLETAKHTSNEVNNGCQTHKLYFLNPNLTNLFSI</sequence>
<evidence type="ECO:0000313" key="1">
    <source>
        <dbReference type="EMBL" id="MEQ2253320.1"/>
    </source>
</evidence>
<accession>A0ABV0V7J2</accession>
<comment type="caution">
    <text evidence="1">The sequence shown here is derived from an EMBL/GenBank/DDBJ whole genome shotgun (WGS) entry which is preliminary data.</text>
</comment>
<proteinExistence type="predicted"/>
<evidence type="ECO:0000313" key="2">
    <source>
        <dbReference type="Proteomes" id="UP001482620"/>
    </source>
</evidence>
<protein>
    <submittedName>
        <fullName evidence="1">Uncharacterized protein</fullName>
    </submittedName>
</protein>
<name>A0ABV0V7J2_9TELE</name>
<dbReference type="EMBL" id="JAHRIQ010097366">
    <property type="protein sequence ID" value="MEQ2253320.1"/>
    <property type="molecule type" value="Genomic_DNA"/>
</dbReference>